<evidence type="ECO:0000256" key="5">
    <source>
        <dbReference type="ARBA" id="ARBA00022989"/>
    </source>
</evidence>
<evidence type="ECO:0000256" key="4">
    <source>
        <dbReference type="ARBA" id="ARBA00022692"/>
    </source>
</evidence>
<organism evidence="10 11">
    <name type="scientific">Candidatus Scybalocola faecigallinarum</name>
    <dbReference type="NCBI Taxonomy" id="2840941"/>
    <lineage>
        <taxon>Bacteria</taxon>
        <taxon>Bacillati</taxon>
        <taxon>Bacillota</taxon>
        <taxon>Clostridia</taxon>
        <taxon>Lachnospirales</taxon>
        <taxon>Lachnospiraceae</taxon>
        <taxon>Lachnospiraceae incertae sedis</taxon>
        <taxon>Candidatus Scybalocola (ex Gilroy et al. 2021)</taxon>
    </lineage>
</organism>
<dbReference type="InterPro" id="IPR017850">
    <property type="entry name" value="Alkaline_phosphatase_core_sf"/>
</dbReference>
<dbReference type="PANTHER" id="PTHR47371:SF3">
    <property type="entry name" value="PHOSPHOGLYCEROL TRANSFERASE I"/>
    <property type="match status" value="1"/>
</dbReference>
<comment type="pathway">
    <text evidence="2">Cell wall biogenesis; lipoteichoic acid biosynthesis.</text>
</comment>
<evidence type="ECO:0000256" key="7">
    <source>
        <dbReference type="SAM" id="MobiDB-lite"/>
    </source>
</evidence>
<feature type="transmembrane region" description="Helical" evidence="8">
    <location>
        <begin position="169"/>
        <end position="190"/>
    </location>
</feature>
<comment type="subcellular location">
    <subcellularLocation>
        <location evidence="1">Cell membrane</location>
        <topology evidence="1">Multi-pass membrane protein</topology>
    </subcellularLocation>
</comment>
<comment type="caution">
    <text evidence="10">The sequence shown here is derived from an EMBL/GenBank/DDBJ whole genome shotgun (WGS) entry which is preliminary data.</text>
</comment>
<evidence type="ECO:0000256" key="6">
    <source>
        <dbReference type="ARBA" id="ARBA00023136"/>
    </source>
</evidence>
<keyword evidence="3" id="KW-1003">Cell membrane</keyword>
<feature type="transmembrane region" description="Helical" evidence="8">
    <location>
        <begin position="92"/>
        <end position="112"/>
    </location>
</feature>
<dbReference type="Gene3D" id="3.40.720.10">
    <property type="entry name" value="Alkaline Phosphatase, subunit A"/>
    <property type="match status" value="1"/>
</dbReference>
<feature type="transmembrane region" description="Helical" evidence="8">
    <location>
        <begin position="63"/>
        <end position="80"/>
    </location>
</feature>
<dbReference type="GO" id="GO:0005886">
    <property type="term" value="C:plasma membrane"/>
    <property type="evidence" value="ECO:0007669"/>
    <property type="project" value="UniProtKB-SubCell"/>
</dbReference>
<protein>
    <submittedName>
        <fullName evidence="10">LTA synthase family protein</fullName>
    </submittedName>
</protein>
<evidence type="ECO:0000256" key="3">
    <source>
        <dbReference type="ARBA" id="ARBA00022475"/>
    </source>
</evidence>
<keyword evidence="5 8" id="KW-1133">Transmembrane helix</keyword>
<name>A0A9D1F741_9FIRM</name>
<keyword evidence="4 8" id="KW-0812">Transmembrane</keyword>
<reference evidence="10" key="1">
    <citation type="submission" date="2020-10" db="EMBL/GenBank/DDBJ databases">
        <authorList>
            <person name="Gilroy R."/>
        </authorList>
    </citation>
    <scope>NUCLEOTIDE SEQUENCE</scope>
    <source>
        <strain evidence="10">CHK178-757</strain>
    </source>
</reference>
<dbReference type="PANTHER" id="PTHR47371">
    <property type="entry name" value="LIPOTEICHOIC ACID SYNTHASE"/>
    <property type="match status" value="1"/>
</dbReference>
<evidence type="ECO:0000259" key="9">
    <source>
        <dbReference type="Pfam" id="PF00884"/>
    </source>
</evidence>
<proteinExistence type="predicted"/>
<feature type="region of interest" description="Disordered" evidence="7">
    <location>
        <begin position="307"/>
        <end position="350"/>
    </location>
</feature>
<dbReference type="EMBL" id="DVIT01000062">
    <property type="protein sequence ID" value="HIS48739.1"/>
    <property type="molecule type" value="Genomic_DNA"/>
</dbReference>
<dbReference type="Pfam" id="PF00884">
    <property type="entry name" value="Sulfatase"/>
    <property type="match status" value="1"/>
</dbReference>
<feature type="domain" description="Sulfatase N-terminal" evidence="9">
    <location>
        <begin position="356"/>
        <end position="652"/>
    </location>
</feature>
<dbReference type="CDD" id="cd16015">
    <property type="entry name" value="LTA_synthase"/>
    <property type="match status" value="1"/>
</dbReference>
<evidence type="ECO:0000256" key="1">
    <source>
        <dbReference type="ARBA" id="ARBA00004651"/>
    </source>
</evidence>
<dbReference type="SUPFAM" id="SSF53649">
    <property type="entry name" value="Alkaline phosphatase-like"/>
    <property type="match status" value="1"/>
</dbReference>
<sequence>MKKLFIKPGRKLWINGGILLALLGVYIYSVSTEGFSWPYFWQCLGLLLAIGITMNLNIRLRKAAGIIVMLLLPPASFYLLEAYSHSAFEMGLSLQILNILFFYLLFGLIFFLSGKGKTACIAGCFIPMVVGIANYYTVCFRGSPILPWDLLSLGTAMSVTDNYEFAVEYPMLVVALAFILLIVIGAKADIRLPEVHIHVKEKLHSKKQIRQAAVPMLVRTGGSIACIAAGFAVFWCLQVGSVKSFLGLDETLFLPNSLYATNGFAVSFLYNLQYIEIDKPEGYSVDQVADIMEPYMEEASENAANALKEENKKNIVGSGNRDGAGETDADGGTSDNRETAAGTLAEDPEISDDTMPNIIVIMNEAFSDLSVLGDFPVSEDYMPFWNSLTEDTVRGNLFVSVKGGNTANTEFEFLTGDTMAFLPQGSIAYQQYIHEEKPTLVSWLEGLGYSTAALHPFNASGWDRDEVYPYFGFDDILFYPDFTYRELLRTYVSDESSFNQLIDLYENRDEEKPFFAFEVTMQNHGGYYNDYENFTPDISLGFEPEDSNEKHYTEQYLSLVKKSDEAFEMLIEYFAQQDEKTIVVMFGDHQPTDIIAEPILEYCGIQDDDSLEAQQQRYITPFIIWANYDIEEQEIQQLSANYLGALIMDVAGLPKTAYQEFLTDLSQKLPVITANVYIDAQGNYYNSADNPYAEELEEYRSLQYYHLFEDDKSLVDFYGIMPDAPEES</sequence>
<dbReference type="AlphaFoldDB" id="A0A9D1F741"/>
<feature type="transmembrane region" description="Helical" evidence="8">
    <location>
        <begin position="37"/>
        <end position="56"/>
    </location>
</feature>
<dbReference type="InterPro" id="IPR050448">
    <property type="entry name" value="OpgB/LTA_synthase_biosynth"/>
</dbReference>
<reference evidence="10" key="2">
    <citation type="journal article" date="2021" name="PeerJ">
        <title>Extensive microbial diversity within the chicken gut microbiome revealed by metagenomics and culture.</title>
        <authorList>
            <person name="Gilroy R."/>
            <person name="Ravi A."/>
            <person name="Getino M."/>
            <person name="Pursley I."/>
            <person name="Horton D.L."/>
            <person name="Alikhan N.F."/>
            <person name="Baker D."/>
            <person name="Gharbi K."/>
            <person name="Hall N."/>
            <person name="Watson M."/>
            <person name="Adriaenssens E.M."/>
            <person name="Foster-Nyarko E."/>
            <person name="Jarju S."/>
            <person name="Secka A."/>
            <person name="Antonio M."/>
            <person name="Oren A."/>
            <person name="Chaudhuri R.R."/>
            <person name="La Ragione R."/>
            <person name="Hildebrand F."/>
            <person name="Pallen M.J."/>
        </authorList>
    </citation>
    <scope>NUCLEOTIDE SEQUENCE</scope>
    <source>
        <strain evidence="10">CHK178-757</strain>
    </source>
</reference>
<evidence type="ECO:0000256" key="8">
    <source>
        <dbReference type="SAM" id="Phobius"/>
    </source>
</evidence>
<feature type="transmembrane region" description="Helical" evidence="8">
    <location>
        <begin position="119"/>
        <end position="138"/>
    </location>
</feature>
<feature type="transmembrane region" description="Helical" evidence="8">
    <location>
        <begin position="211"/>
        <end position="235"/>
    </location>
</feature>
<feature type="transmembrane region" description="Helical" evidence="8">
    <location>
        <begin position="12"/>
        <end position="31"/>
    </location>
</feature>
<dbReference type="InterPro" id="IPR000917">
    <property type="entry name" value="Sulfatase_N"/>
</dbReference>
<gene>
    <name evidence="10" type="ORF">IAB46_14550</name>
</gene>
<evidence type="ECO:0000313" key="10">
    <source>
        <dbReference type="EMBL" id="HIS48739.1"/>
    </source>
</evidence>
<evidence type="ECO:0000313" key="11">
    <source>
        <dbReference type="Proteomes" id="UP000823927"/>
    </source>
</evidence>
<dbReference type="Proteomes" id="UP000823927">
    <property type="component" value="Unassembled WGS sequence"/>
</dbReference>
<evidence type="ECO:0000256" key="2">
    <source>
        <dbReference type="ARBA" id="ARBA00004936"/>
    </source>
</evidence>
<keyword evidence="6 8" id="KW-0472">Membrane</keyword>
<accession>A0A9D1F741</accession>